<dbReference type="Gene3D" id="1.10.3680.10">
    <property type="entry name" value="TerB-like"/>
    <property type="match status" value="1"/>
</dbReference>
<accession>A0A0F5YMC0</accession>
<dbReference type="CDD" id="cd07176">
    <property type="entry name" value="terB"/>
    <property type="match status" value="1"/>
</dbReference>
<dbReference type="AlphaFoldDB" id="A0A0F5YMC0"/>
<dbReference type="EMBL" id="LATL02000332">
    <property type="protein sequence ID" value="KKD39918.1"/>
    <property type="molecule type" value="Genomic_DNA"/>
</dbReference>
<sequence length="141" mass="15361">MSPSMTNTIELTPAEAFAAIALTAVAADGMITDSESQIIRSTLARMDLFTDYTAQKKTEMIQRLLDQIQEKGYEVVMQSAIAKLPGNLKDTAFAVATDIILSDGDLADEEEELLNALYNALGIEEEMATKIIDVMLIKNKG</sequence>
<evidence type="ECO:0000313" key="1">
    <source>
        <dbReference type="EMBL" id="KKD39918.1"/>
    </source>
</evidence>
<proteinExistence type="predicted"/>
<name>A0A0F5YMC0_9CYAN</name>
<dbReference type="SUPFAM" id="SSF158682">
    <property type="entry name" value="TerB-like"/>
    <property type="match status" value="1"/>
</dbReference>
<reference evidence="1 2" key="1">
    <citation type="submission" date="2015-06" db="EMBL/GenBank/DDBJ databases">
        <title>Draft genome assembly of filamentous brackish cyanobacterium Limnoraphis robusta strain CS-951.</title>
        <authorList>
            <person name="Willis A."/>
            <person name="Parks M."/>
            <person name="Burford M.A."/>
        </authorList>
    </citation>
    <scope>NUCLEOTIDE SEQUENCE [LARGE SCALE GENOMIC DNA]</scope>
    <source>
        <strain evidence="1 2">CS-951</strain>
    </source>
</reference>
<dbReference type="PATRIC" id="fig|1637645.4.peg.6500"/>
<protein>
    <submittedName>
        <fullName evidence="1">Tellurite resistance protein TerB</fullName>
    </submittedName>
</protein>
<gene>
    <name evidence="1" type="ORF">WN50_00770</name>
</gene>
<organism evidence="1 2">
    <name type="scientific">Limnoraphis robusta CS-951</name>
    <dbReference type="NCBI Taxonomy" id="1637645"/>
    <lineage>
        <taxon>Bacteria</taxon>
        <taxon>Bacillati</taxon>
        <taxon>Cyanobacteriota</taxon>
        <taxon>Cyanophyceae</taxon>
        <taxon>Oscillatoriophycideae</taxon>
        <taxon>Oscillatoriales</taxon>
        <taxon>Sirenicapillariaceae</taxon>
        <taxon>Limnoraphis</taxon>
    </lineage>
</organism>
<evidence type="ECO:0000313" key="2">
    <source>
        <dbReference type="Proteomes" id="UP000033607"/>
    </source>
</evidence>
<comment type="caution">
    <text evidence="1">The sequence shown here is derived from an EMBL/GenBank/DDBJ whole genome shotgun (WGS) entry which is preliminary data.</text>
</comment>
<dbReference type="InterPro" id="IPR029024">
    <property type="entry name" value="TerB-like"/>
</dbReference>
<dbReference type="OrthoDB" id="530988at2"/>
<dbReference type="Proteomes" id="UP000033607">
    <property type="component" value="Unassembled WGS sequence"/>
</dbReference>
<dbReference type="RefSeq" id="WP_046276581.1">
    <property type="nucleotide sequence ID" value="NZ_LATL02000332.1"/>
</dbReference>